<accession>A0A843X2G6</accession>
<gene>
    <name evidence="2" type="ORF">Taro_042374</name>
</gene>
<feature type="compositionally biased region" description="Acidic residues" evidence="1">
    <location>
        <begin position="181"/>
        <end position="193"/>
    </location>
</feature>
<evidence type="ECO:0000313" key="3">
    <source>
        <dbReference type="Proteomes" id="UP000652761"/>
    </source>
</evidence>
<reference evidence="2" key="1">
    <citation type="submission" date="2017-07" db="EMBL/GenBank/DDBJ databases">
        <title>Taro Niue Genome Assembly and Annotation.</title>
        <authorList>
            <person name="Atibalentja N."/>
            <person name="Keating K."/>
            <person name="Fields C.J."/>
        </authorList>
    </citation>
    <scope>NUCLEOTIDE SEQUENCE</scope>
    <source>
        <strain evidence="2">Niue_2</strain>
        <tissue evidence="2">Leaf</tissue>
    </source>
</reference>
<evidence type="ECO:0000256" key="1">
    <source>
        <dbReference type="SAM" id="MobiDB-lite"/>
    </source>
</evidence>
<keyword evidence="3" id="KW-1185">Reference proteome</keyword>
<proteinExistence type="predicted"/>
<protein>
    <submittedName>
        <fullName evidence="2">Uncharacterized protein</fullName>
    </submittedName>
</protein>
<evidence type="ECO:0000313" key="2">
    <source>
        <dbReference type="EMBL" id="MQM09500.1"/>
    </source>
</evidence>
<name>A0A843X2G6_COLES</name>
<sequence>ARVDLAIEEVVLEEGVLEEIQVEVLPLVDLGQNSEVVLQFYCRDFDSVILQQNPRLTDMQVEKEWEKSFAIWLRYRVEQHFITDSRVQEISYGPSKIVRVYPGYIVNGYRFHMIDYGRNKSTMNNGVCMTGNSSGTREFAPSTQFSVDDINEPICLYKDNEEEEADPNAIDDHVVEREVESSEEEEWIDDEDD</sequence>
<dbReference type="EMBL" id="NMUH01004395">
    <property type="protein sequence ID" value="MQM09500.1"/>
    <property type="molecule type" value="Genomic_DNA"/>
</dbReference>
<comment type="caution">
    <text evidence="2">The sequence shown here is derived from an EMBL/GenBank/DDBJ whole genome shotgun (WGS) entry which is preliminary data.</text>
</comment>
<feature type="region of interest" description="Disordered" evidence="1">
    <location>
        <begin position="159"/>
        <end position="193"/>
    </location>
</feature>
<organism evidence="2 3">
    <name type="scientific">Colocasia esculenta</name>
    <name type="common">Wild taro</name>
    <name type="synonym">Arum esculentum</name>
    <dbReference type="NCBI Taxonomy" id="4460"/>
    <lineage>
        <taxon>Eukaryota</taxon>
        <taxon>Viridiplantae</taxon>
        <taxon>Streptophyta</taxon>
        <taxon>Embryophyta</taxon>
        <taxon>Tracheophyta</taxon>
        <taxon>Spermatophyta</taxon>
        <taxon>Magnoliopsida</taxon>
        <taxon>Liliopsida</taxon>
        <taxon>Araceae</taxon>
        <taxon>Aroideae</taxon>
        <taxon>Colocasieae</taxon>
        <taxon>Colocasia</taxon>
    </lineage>
</organism>
<dbReference type="AlphaFoldDB" id="A0A843X2G6"/>
<dbReference type="PANTHER" id="PTHR48258">
    <property type="entry name" value="DUF4218 DOMAIN-CONTAINING PROTEIN-RELATED"/>
    <property type="match status" value="1"/>
</dbReference>
<feature type="non-terminal residue" evidence="2">
    <location>
        <position position="1"/>
    </location>
</feature>
<feature type="compositionally biased region" description="Basic and acidic residues" evidence="1">
    <location>
        <begin position="170"/>
        <end position="180"/>
    </location>
</feature>
<dbReference type="Proteomes" id="UP000652761">
    <property type="component" value="Unassembled WGS sequence"/>
</dbReference>
<dbReference type="OrthoDB" id="783578at2759"/>
<dbReference type="PANTHER" id="PTHR48258:SF4">
    <property type="entry name" value="DUF4216 DOMAIN-CONTAINING PROTEIN"/>
    <property type="match status" value="1"/>
</dbReference>